<dbReference type="SUPFAM" id="SSF53822">
    <property type="entry name" value="Periplasmic binding protein-like I"/>
    <property type="match status" value="1"/>
</dbReference>
<keyword evidence="7" id="KW-1185">Reference proteome</keyword>
<evidence type="ECO:0000313" key="6">
    <source>
        <dbReference type="EMBL" id="SFZ86331.1"/>
    </source>
</evidence>
<organism evidence="6 7">
    <name type="scientific">Devosia enhydra</name>
    <dbReference type="NCBI Taxonomy" id="665118"/>
    <lineage>
        <taxon>Bacteria</taxon>
        <taxon>Pseudomonadati</taxon>
        <taxon>Pseudomonadota</taxon>
        <taxon>Alphaproteobacteria</taxon>
        <taxon>Hyphomicrobiales</taxon>
        <taxon>Devosiaceae</taxon>
        <taxon>Devosia</taxon>
    </lineage>
</organism>
<evidence type="ECO:0000313" key="7">
    <source>
        <dbReference type="Proteomes" id="UP000183447"/>
    </source>
</evidence>
<dbReference type="RefSeq" id="WP_072345816.1">
    <property type="nucleotide sequence ID" value="NZ_FPKU01000003.1"/>
</dbReference>
<evidence type="ECO:0000256" key="4">
    <source>
        <dbReference type="SAM" id="MobiDB-lite"/>
    </source>
</evidence>
<dbReference type="Proteomes" id="UP000183447">
    <property type="component" value="Unassembled WGS sequence"/>
</dbReference>
<protein>
    <submittedName>
        <fullName evidence="6">Transcriptional regulator, LacI family</fullName>
    </submittedName>
</protein>
<evidence type="ECO:0000256" key="1">
    <source>
        <dbReference type="ARBA" id="ARBA00023015"/>
    </source>
</evidence>
<dbReference type="PROSITE" id="PS50932">
    <property type="entry name" value="HTH_LACI_2"/>
    <property type="match status" value="1"/>
</dbReference>
<dbReference type="OrthoDB" id="7946617at2"/>
<dbReference type="SUPFAM" id="SSF47413">
    <property type="entry name" value="lambda repressor-like DNA-binding domains"/>
    <property type="match status" value="1"/>
</dbReference>
<evidence type="ECO:0000256" key="2">
    <source>
        <dbReference type="ARBA" id="ARBA00023125"/>
    </source>
</evidence>
<dbReference type="Gene3D" id="3.40.50.2300">
    <property type="match status" value="2"/>
</dbReference>
<evidence type="ECO:0000259" key="5">
    <source>
        <dbReference type="PROSITE" id="PS50932"/>
    </source>
</evidence>
<dbReference type="InterPro" id="IPR010982">
    <property type="entry name" value="Lambda_DNA-bd_dom_sf"/>
</dbReference>
<dbReference type="PANTHER" id="PTHR30146:SF138">
    <property type="entry name" value="TRANSCRIPTIONAL REGULATORY PROTEIN"/>
    <property type="match status" value="1"/>
</dbReference>
<reference evidence="6 7" key="1">
    <citation type="submission" date="2016-11" db="EMBL/GenBank/DDBJ databases">
        <authorList>
            <person name="Jaros S."/>
            <person name="Januszkiewicz K."/>
            <person name="Wedrychowicz H."/>
        </authorList>
    </citation>
    <scope>NUCLEOTIDE SEQUENCE [LARGE SCALE GENOMIC DNA]</scope>
    <source>
        <strain evidence="6 7">ATCC 23634</strain>
    </source>
</reference>
<gene>
    <name evidence="6" type="ORF">SAMN02983003_3511</name>
</gene>
<feature type="domain" description="HTH lacI-type" evidence="5">
    <location>
        <begin position="6"/>
        <end position="60"/>
    </location>
</feature>
<evidence type="ECO:0000256" key="3">
    <source>
        <dbReference type="ARBA" id="ARBA00023163"/>
    </source>
</evidence>
<accession>A0A1K2I287</accession>
<dbReference type="EMBL" id="FPKU01000003">
    <property type="protein sequence ID" value="SFZ86331.1"/>
    <property type="molecule type" value="Genomic_DNA"/>
</dbReference>
<dbReference type="InterPro" id="IPR028082">
    <property type="entry name" value="Peripla_BP_I"/>
</dbReference>
<dbReference type="Pfam" id="PF13377">
    <property type="entry name" value="Peripla_BP_3"/>
    <property type="match status" value="1"/>
</dbReference>
<dbReference type="CDD" id="cd01392">
    <property type="entry name" value="HTH_LacI"/>
    <property type="match status" value="1"/>
</dbReference>
<dbReference type="InterPro" id="IPR000843">
    <property type="entry name" value="HTH_LacI"/>
</dbReference>
<dbReference type="PANTHER" id="PTHR30146">
    <property type="entry name" value="LACI-RELATED TRANSCRIPTIONAL REPRESSOR"/>
    <property type="match status" value="1"/>
</dbReference>
<name>A0A1K2I287_9HYPH</name>
<dbReference type="Pfam" id="PF00356">
    <property type="entry name" value="LacI"/>
    <property type="match status" value="1"/>
</dbReference>
<dbReference type="GO" id="GO:0000976">
    <property type="term" value="F:transcription cis-regulatory region binding"/>
    <property type="evidence" value="ECO:0007669"/>
    <property type="project" value="TreeGrafter"/>
</dbReference>
<feature type="region of interest" description="Disordered" evidence="4">
    <location>
        <begin position="325"/>
        <end position="348"/>
    </location>
</feature>
<keyword evidence="1" id="KW-0805">Transcription regulation</keyword>
<keyword evidence="3" id="KW-0804">Transcription</keyword>
<dbReference type="CDD" id="cd06267">
    <property type="entry name" value="PBP1_LacI_sugar_binding-like"/>
    <property type="match status" value="1"/>
</dbReference>
<proteinExistence type="predicted"/>
<dbReference type="InterPro" id="IPR046335">
    <property type="entry name" value="LacI/GalR-like_sensor"/>
</dbReference>
<keyword evidence="2" id="KW-0238">DNA-binding</keyword>
<sequence length="348" mass="37006">MIKRRATISQVASEAGVARSTVSRAFTRPDRLSPETVERVLAVADRLGYQPNPVAQALSTGQSKNIGLIVPDVANPFFPPLIRAAQRKAEDFGYCVFLGDSDEKPEREDQLVDRFTHQVAGLILVSSRLAEAQIREHARRRPLVLINQDVPEMLRVLINSGAGVTQAVAHLAELGHRHICYVSGPTTSWANRQRRAAVKLAAKQHGVTVSAVSAHKSTHEIGRASAQAVLGTGASAALAFDDLLAQGLLAGLRDAGVSVPSEFSVIGCDDVLGATTYPPLTTVSNRCIEVAEIAVTLLMDALGSRGSTDVRHVLDTHLVIRETTAAPGRPVPAKAARRKGGAAGNEQP</sequence>
<dbReference type="Gene3D" id="1.10.260.40">
    <property type="entry name" value="lambda repressor-like DNA-binding domains"/>
    <property type="match status" value="1"/>
</dbReference>
<dbReference type="SMART" id="SM00354">
    <property type="entry name" value="HTH_LACI"/>
    <property type="match status" value="1"/>
</dbReference>
<dbReference type="GO" id="GO:0003700">
    <property type="term" value="F:DNA-binding transcription factor activity"/>
    <property type="evidence" value="ECO:0007669"/>
    <property type="project" value="TreeGrafter"/>
</dbReference>
<dbReference type="AlphaFoldDB" id="A0A1K2I287"/>
<dbReference type="STRING" id="665118.SAMN02983003_3511"/>